<dbReference type="PROSITE" id="PS51375">
    <property type="entry name" value="PPR"/>
    <property type="match status" value="1"/>
</dbReference>
<dbReference type="PANTHER" id="PTHR47447:SF17">
    <property type="entry name" value="OS12G0638900 PROTEIN"/>
    <property type="match status" value="1"/>
</dbReference>
<evidence type="ECO:0000256" key="3">
    <source>
        <dbReference type="PROSITE-ProRule" id="PRU00708"/>
    </source>
</evidence>
<organism evidence="4 5">
    <name type="scientific">Striga hermonthica</name>
    <name type="common">Purple witchweed</name>
    <name type="synonym">Buchnera hermonthica</name>
    <dbReference type="NCBI Taxonomy" id="68872"/>
    <lineage>
        <taxon>Eukaryota</taxon>
        <taxon>Viridiplantae</taxon>
        <taxon>Streptophyta</taxon>
        <taxon>Embryophyta</taxon>
        <taxon>Tracheophyta</taxon>
        <taxon>Spermatophyta</taxon>
        <taxon>Magnoliopsida</taxon>
        <taxon>eudicotyledons</taxon>
        <taxon>Gunneridae</taxon>
        <taxon>Pentapetalae</taxon>
        <taxon>asterids</taxon>
        <taxon>lamiids</taxon>
        <taxon>Lamiales</taxon>
        <taxon>Orobanchaceae</taxon>
        <taxon>Buchnereae</taxon>
        <taxon>Striga</taxon>
    </lineage>
</organism>
<dbReference type="OrthoDB" id="185373at2759"/>
<dbReference type="PANTHER" id="PTHR47447">
    <property type="entry name" value="OS03G0856100 PROTEIN"/>
    <property type="match status" value="1"/>
</dbReference>
<keyword evidence="5" id="KW-1185">Reference proteome</keyword>
<dbReference type="AlphaFoldDB" id="A0A9N7N474"/>
<comment type="similarity">
    <text evidence="1">Belongs to the PPR family. P subfamily.</text>
</comment>
<reference evidence="4" key="1">
    <citation type="submission" date="2019-12" db="EMBL/GenBank/DDBJ databases">
        <authorList>
            <person name="Scholes J."/>
        </authorList>
    </citation>
    <scope>NUCLEOTIDE SEQUENCE</scope>
</reference>
<dbReference type="Pfam" id="PF13041">
    <property type="entry name" value="PPR_2"/>
    <property type="match status" value="1"/>
</dbReference>
<evidence type="ECO:0000256" key="1">
    <source>
        <dbReference type="ARBA" id="ARBA00007626"/>
    </source>
</evidence>
<evidence type="ECO:0000313" key="4">
    <source>
        <dbReference type="EMBL" id="CAA0826467.1"/>
    </source>
</evidence>
<dbReference type="EMBL" id="CACSLK010027624">
    <property type="protein sequence ID" value="CAA0826467.1"/>
    <property type="molecule type" value="Genomic_DNA"/>
</dbReference>
<dbReference type="Gene3D" id="1.25.40.10">
    <property type="entry name" value="Tetratricopeptide repeat domain"/>
    <property type="match status" value="1"/>
</dbReference>
<feature type="repeat" description="PPR" evidence="3">
    <location>
        <begin position="29"/>
        <end position="63"/>
    </location>
</feature>
<dbReference type="InterPro" id="IPR002885">
    <property type="entry name" value="PPR_rpt"/>
</dbReference>
<name>A0A9N7N474_STRHE</name>
<dbReference type="InterPro" id="IPR011990">
    <property type="entry name" value="TPR-like_helical_dom_sf"/>
</dbReference>
<keyword evidence="2" id="KW-0677">Repeat</keyword>
<comment type="caution">
    <text evidence="4">The sequence shown here is derived from an EMBL/GenBank/DDBJ whole genome shotgun (WGS) entry which is preliminary data.</text>
</comment>
<evidence type="ECO:0000256" key="2">
    <source>
        <dbReference type="ARBA" id="ARBA00022737"/>
    </source>
</evidence>
<evidence type="ECO:0000313" key="5">
    <source>
        <dbReference type="Proteomes" id="UP001153555"/>
    </source>
</evidence>
<proteinExistence type="inferred from homology"/>
<gene>
    <name evidence="4" type="ORF">SHERM_01671</name>
</gene>
<protein>
    <submittedName>
        <fullName evidence="4">Pentatricopeptide repeat-containing protein</fullName>
    </submittedName>
</protein>
<sequence length="148" mass="16426">MIALHAKARNFQSSLQLYLEMQSAGFEPDKVMYNTVMEVLGHCDYLDEAEAVFAEMKQKNWFPDEPVYGLLVDLWGKLEHDWAGPEPVSSDLHSSPQLLHGGPNFFDMAFCWQLMTVSGHPAHTFLLSMPAPGPMGKTSGSTSATFST</sequence>
<dbReference type="NCBIfam" id="TIGR00756">
    <property type="entry name" value="PPR"/>
    <property type="match status" value="2"/>
</dbReference>
<dbReference type="Proteomes" id="UP001153555">
    <property type="component" value="Unassembled WGS sequence"/>
</dbReference>
<accession>A0A9N7N474</accession>
<dbReference type="Pfam" id="PF01535">
    <property type="entry name" value="PPR"/>
    <property type="match status" value="1"/>
</dbReference>